<keyword evidence="5 14" id="KW-0349">Heme</keyword>
<dbReference type="Pfam" id="PF00067">
    <property type="entry name" value="p450"/>
    <property type="match status" value="1"/>
</dbReference>
<dbReference type="SUPFAM" id="SSF48264">
    <property type="entry name" value="Cytochrome P450"/>
    <property type="match status" value="1"/>
</dbReference>
<dbReference type="Proteomes" id="UP001498398">
    <property type="component" value="Unassembled WGS sequence"/>
</dbReference>
<keyword evidence="16" id="KW-1185">Reference proteome</keyword>
<evidence type="ECO:0000256" key="9">
    <source>
        <dbReference type="ARBA" id="ARBA00023002"/>
    </source>
</evidence>
<comment type="similarity">
    <text evidence="4 14">Belongs to the cytochrome P450 family.</text>
</comment>
<dbReference type="InterPro" id="IPR050364">
    <property type="entry name" value="Cytochrome_P450_fung"/>
</dbReference>
<gene>
    <name evidence="15" type="ORF">VKT23_015679</name>
</gene>
<evidence type="ECO:0000256" key="13">
    <source>
        <dbReference type="ARBA" id="ARBA00023180"/>
    </source>
</evidence>
<sequence length="526" mass="59244">MSRSLPAFLDGETLKLFGLPLLLVTVAFYLKNSRPKGKRIPGPKGLPILGNLLQVPRSCAWLKFTEWRKKYGDLIYLNVAGQDIVVIGNSKIAADLLDRRSAIYSDRPKNIVARLLTGDMVFAFSQHDDLWRTMRRGSQEALGPQITKKYCTMQEVEGIILLGDLLKDPDNWDAHLRRAAASLVISVIYGVPPIRNYLDPDIVRVNLFVERALHAAAPGSFLVEYFTWMQYLPRWMSPWRRYAEDTFKRDSVMFENLFADAKKRLASGDETPSVAADVIRDNKSLGMSDQQAAWFSATLYAAGSETTSGQVAWVILAMILYPETQKKAQEELDRVVGRGRLPTFRDYESLPYIRAIVKEILRWRGVGPLAVPHRLCQDDVYDGYYLKKDTICVVNVWALNRDPDVYGADADDFNPSRHLDSSGKLAPAVPDTKDENHHTFGFGRRICVGRHLSKNSMFMQIASLLWAFEITPGKDANGNIVLPDPMDGIDDGLVVRPPDFPATIKPRFPEAPSLIVQTKELHGYTD</sequence>
<dbReference type="PROSITE" id="PS00086">
    <property type="entry name" value="CYTOCHROME_P450"/>
    <property type="match status" value="1"/>
</dbReference>
<protein>
    <recommendedName>
        <fullName evidence="17">Cytochrome P450</fullName>
    </recommendedName>
</protein>
<keyword evidence="9 14" id="KW-0560">Oxidoreductase</keyword>
<dbReference type="InterPro" id="IPR036396">
    <property type="entry name" value="Cyt_P450_sf"/>
</dbReference>
<dbReference type="PANTHER" id="PTHR46300">
    <property type="entry name" value="P450, PUTATIVE (EUROFUNG)-RELATED-RELATED"/>
    <property type="match status" value="1"/>
</dbReference>
<evidence type="ECO:0000256" key="1">
    <source>
        <dbReference type="ARBA" id="ARBA00001971"/>
    </source>
</evidence>
<dbReference type="PRINTS" id="PR00385">
    <property type="entry name" value="P450"/>
</dbReference>
<evidence type="ECO:0008006" key="17">
    <source>
        <dbReference type="Google" id="ProtNLM"/>
    </source>
</evidence>
<keyword evidence="8" id="KW-1133">Transmembrane helix</keyword>
<keyword evidence="10 14" id="KW-0408">Iron</keyword>
<dbReference type="InterPro" id="IPR001128">
    <property type="entry name" value="Cyt_P450"/>
</dbReference>
<keyword evidence="6" id="KW-0812">Transmembrane</keyword>
<evidence type="ECO:0000256" key="14">
    <source>
        <dbReference type="RuleBase" id="RU000461"/>
    </source>
</evidence>
<keyword evidence="13" id="KW-0325">Glycoprotein</keyword>
<evidence type="ECO:0000256" key="5">
    <source>
        <dbReference type="ARBA" id="ARBA00022617"/>
    </source>
</evidence>
<dbReference type="PRINTS" id="PR00463">
    <property type="entry name" value="EP450I"/>
</dbReference>
<evidence type="ECO:0000256" key="3">
    <source>
        <dbReference type="ARBA" id="ARBA00005179"/>
    </source>
</evidence>
<dbReference type="InterPro" id="IPR017972">
    <property type="entry name" value="Cyt_P450_CS"/>
</dbReference>
<comment type="caution">
    <text evidence="15">The sequence shown here is derived from an EMBL/GenBank/DDBJ whole genome shotgun (WGS) entry which is preliminary data.</text>
</comment>
<comment type="subcellular location">
    <subcellularLocation>
        <location evidence="2">Membrane</location>
        <topology evidence="2">Single-pass membrane protein</topology>
    </subcellularLocation>
</comment>
<keyword evidence="12" id="KW-0472">Membrane</keyword>
<name>A0ABR1J1G8_9AGAR</name>
<comment type="pathway">
    <text evidence="3">Secondary metabolite biosynthesis.</text>
</comment>
<evidence type="ECO:0000256" key="7">
    <source>
        <dbReference type="ARBA" id="ARBA00022723"/>
    </source>
</evidence>
<proteinExistence type="inferred from homology"/>
<evidence type="ECO:0000313" key="15">
    <source>
        <dbReference type="EMBL" id="KAK7443507.1"/>
    </source>
</evidence>
<accession>A0ABR1J1G8</accession>
<evidence type="ECO:0000256" key="6">
    <source>
        <dbReference type="ARBA" id="ARBA00022692"/>
    </source>
</evidence>
<dbReference type="PANTHER" id="PTHR46300:SF2">
    <property type="entry name" value="CYTOCHROME P450 MONOOXYGENASE ALNH-RELATED"/>
    <property type="match status" value="1"/>
</dbReference>
<keyword evidence="11 14" id="KW-0503">Monooxygenase</keyword>
<keyword evidence="7 14" id="KW-0479">Metal-binding</keyword>
<dbReference type="Gene3D" id="1.10.630.10">
    <property type="entry name" value="Cytochrome P450"/>
    <property type="match status" value="1"/>
</dbReference>
<evidence type="ECO:0000313" key="16">
    <source>
        <dbReference type="Proteomes" id="UP001498398"/>
    </source>
</evidence>
<reference evidence="15 16" key="1">
    <citation type="submission" date="2024-01" db="EMBL/GenBank/DDBJ databases">
        <title>A draft genome for the cacao thread blight pathogen Marasmiellus scandens.</title>
        <authorList>
            <person name="Baruah I.K."/>
            <person name="Leung J."/>
            <person name="Bukari Y."/>
            <person name="Amoako-Attah I."/>
            <person name="Meinhardt L.W."/>
            <person name="Bailey B.A."/>
            <person name="Cohen S.P."/>
        </authorList>
    </citation>
    <scope>NUCLEOTIDE SEQUENCE [LARGE SCALE GENOMIC DNA]</scope>
    <source>
        <strain evidence="15 16">GH-19</strain>
    </source>
</reference>
<dbReference type="EMBL" id="JBANRG010000054">
    <property type="protein sequence ID" value="KAK7443507.1"/>
    <property type="molecule type" value="Genomic_DNA"/>
</dbReference>
<evidence type="ECO:0000256" key="10">
    <source>
        <dbReference type="ARBA" id="ARBA00023004"/>
    </source>
</evidence>
<evidence type="ECO:0000256" key="4">
    <source>
        <dbReference type="ARBA" id="ARBA00010617"/>
    </source>
</evidence>
<dbReference type="CDD" id="cd11065">
    <property type="entry name" value="CYP64-like"/>
    <property type="match status" value="1"/>
</dbReference>
<comment type="cofactor">
    <cofactor evidence="1">
        <name>heme</name>
        <dbReference type="ChEBI" id="CHEBI:30413"/>
    </cofactor>
</comment>
<evidence type="ECO:0000256" key="12">
    <source>
        <dbReference type="ARBA" id="ARBA00023136"/>
    </source>
</evidence>
<dbReference type="InterPro" id="IPR002401">
    <property type="entry name" value="Cyt_P450_E_grp-I"/>
</dbReference>
<evidence type="ECO:0000256" key="11">
    <source>
        <dbReference type="ARBA" id="ARBA00023033"/>
    </source>
</evidence>
<organism evidence="15 16">
    <name type="scientific">Marasmiellus scandens</name>
    <dbReference type="NCBI Taxonomy" id="2682957"/>
    <lineage>
        <taxon>Eukaryota</taxon>
        <taxon>Fungi</taxon>
        <taxon>Dikarya</taxon>
        <taxon>Basidiomycota</taxon>
        <taxon>Agaricomycotina</taxon>
        <taxon>Agaricomycetes</taxon>
        <taxon>Agaricomycetidae</taxon>
        <taxon>Agaricales</taxon>
        <taxon>Marasmiineae</taxon>
        <taxon>Omphalotaceae</taxon>
        <taxon>Marasmiellus</taxon>
    </lineage>
</organism>
<evidence type="ECO:0000256" key="8">
    <source>
        <dbReference type="ARBA" id="ARBA00022989"/>
    </source>
</evidence>
<evidence type="ECO:0000256" key="2">
    <source>
        <dbReference type="ARBA" id="ARBA00004167"/>
    </source>
</evidence>